<dbReference type="PANTHER" id="PTHR30606:SF9">
    <property type="entry name" value="LIPID A BIOSYNTHESIS LAUROYLTRANSFERASE"/>
    <property type="match status" value="1"/>
</dbReference>
<dbReference type="GO" id="GO:0005886">
    <property type="term" value="C:plasma membrane"/>
    <property type="evidence" value="ECO:0007669"/>
    <property type="project" value="UniProtKB-SubCell"/>
</dbReference>
<keyword evidence="2" id="KW-1003">Cell membrane</keyword>
<reference evidence="8 9" key="1">
    <citation type="journal article" date="2014" name="BMC Genomics">
        <title>A genomic perspective on a new bacterial genus and species from the Alcaligenaceae family, Basilea psittacipulmonis.</title>
        <authorList>
            <person name="Whiteson K.L."/>
            <person name="Hernandez D."/>
            <person name="Lazarevic V."/>
            <person name="Gaia N."/>
            <person name="Farinelli L."/>
            <person name="Francois P."/>
            <person name="Pilo P."/>
            <person name="Frey J."/>
            <person name="Schrenzel J."/>
        </authorList>
    </citation>
    <scope>NUCLEOTIDE SEQUENCE [LARGE SCALE GENOMIC DNA]</scope>
    <source>
        <strain evidence="8 9">DSM 24701</strain>
    </source>
</reference>
<dbReference type="EMBL" id="CP009238">
    <property type="protein sequence ID" value="AIL33265.1"/>
    <property type="molecule type" value="Genomic_DNA"/>
</dbReference>
<evidence type="ECO:0000313" key="9">
    <source>
        <dbReference type="Proteomes" id="UP000028945"/>
    </source>
</evidence>
<evidence type="ECO:0000256" key="7">
    <source>
        <dbReference type="SAM" id="Phobius"/>
    </source>
</evidence>
<keyword evidence="7" id="KW-0812">Transmembrane</keyword>
<evidence type="ECO:0000256" key="6">
    <source>
        <dbReference type="ARBA" id="ARBA00023315"/>
    </source>
</evidence>
<dbReference type="eggNOG" id="COG4261">
    <property type="taxonomic scope" value="Bacteria"/>
</dbReference>
<evidence type="ECO:0000256" key="1">
    <source>
        <dbReference type="ARBA" id="ARBA00004533"/>
    </source>
</evidence>
<keyword evidence="4" id="KW-0808">Transferase</keyword>
<dbReference type="OrthoDB" id="9808633at2"/>
<gene>
    <name evidence="8" type="ORF">IX83_08110</name>
</gene>
<dbReference type="STRING" id="1072685.IX83_08110"/>
<feature type="transmembrane region" description="Helical" evidence="7">
    <location>
        <begin position="21"/>
        <end position="43"/>
    </location>
</feature>
<dbReference type="CDD" id="cd07984">
    <property type="entry name" value="LPLAT_LABLAT-like"/>
    <property type="match status" value="1"/>
</dbReference>
<keyword evidence="5 7" id="KW-0472">Membrane</keyword>
<dbReference type="InterPro" id="IPR004960">
    <property type="entry name" value="LipA_acyltrans"/>
</dbReference>
<proteinExistence type="predicted"/>
<accession>A0A077DEK6</accession>
<dbReference type="KEGG" id="bpsi:IX83_08110"/>
<name>A0A077DEK6_9BURK</name>
<sequence>MHWSKKQERGTSLSLKITAFCLRYCPTWLIKIIAIIVVSYFYLTSPKEKAAIATYQQYLGSRLSPNPFLKRGSIFKQFMRFADAIQDRFLVRQGKITYEQLTIVDPDHIYQTIRQGTEGLKKGEILICSHLGNVEICRLLSTQQNFVLNILIHQKHAVKFNQAVYQEQGNINMIQVTELDMPTIIELSERVQRGEWVVIAGDRTPVLSEKVIELDFLGHRALFPQGPWILAGLLKTKVNMLFCIKKQHGYELQVSSLTPVIQWNHQNKEAVITEHAQKFIKALEEKCLEAPFDWFNFYSFWK</sequence>
<keyword evidence="7" id="KW-1133">Transmembrane helix</keyword>
<dbReference type="AlphaFoldDB" id="A0A077DEK6"/>
<comment type="subcellular location">
    <subcellularLocation>
        <location evidence="1">Cell inner membrane</location>
    </subcellularLocation>
</comment>
<keyword evidence="9" id="KW-1185">Reference proteome</keyword>
<evidence type="ECO:0000256" key="4">
    <source>
        <dbReference type="ARBA" id="ARBA00022679"/>
    </source>
</evidence>
<dbReference type="RefSeq" id="WP_038501113.1">
    <property type="nucleotide sequence ID" value="NZ_AFWK01000035.1"/>
</dbReference>
<dbReference type="PANTHER" id="PTHR30606">
    <property type="entry name" value="LIPID A BIOSYNTHESIS LAUROYL ACYLTRANSFERASE"/>
    <property type="match status" value="1"/>
</dbReference>
<keyword evidence="3" id="KW-0997">Cell inner membrane</keyword>
<dbReference type="GO" id="GO:0009247">
    <property type="term" value="P:glycolipid biosynthetic process"/>
    <property type="evidence" value="ECO:0007669"/>
    <property type="project" value="UniProtKB-ARBA"/>
</dbReference>
<organism evidence="8 9">
    <name type="scientific">Basilea psittacipulmonis DSM 24701</name>
    <dbReference type="NCBI Taxonomy" id="1072685"/>
    <lineage>
        <taxon>Bacteria</taxon>
        <taxon>Pseudomonadati</taxon>
        <taxon>Pseudomonadota</taxon>
        <taxon>Betaproteobacteria</taxon>
        <taxon>Burkholderiales</taxon>
        <taxon>Alcaligenaceae</taxon>
        <taxon>Basilea</taxon>
    </lineage>
</organism>
<evidence type="ECO:0000256" key="5">
    <source>
        <dbReference type="ARBA" id="ARBA00023136"/>
    </source>
</evidence>
<evidence type="ECO:0000313" key="8">
    <source>
        <dbReference type="EMBL" id="AIL33265.1"/>
    </source>
</evidence>
<dbReference type="GO" id="GO:0016746">
    <property type="term" value="F:acyltransferase activity"/>
    <property type="evidence" value="ECO:0007669"/>
    <property type="project" value="UniProtKB-KW"/>
</dbReference>
<evidence type="ECO:0000256" key="3">
    <source>
        <dbReference type="ARBA" id="ARBA00022519"/>
    </source>
</evidence>
<dbReference type="Pfam" id="PF03279">
    <property type="entry name" value="Lip_A_acyltrans"/>
    <property type="match status" value="1"/>
</dbReference>
<protein>
    <submittedName>
        <fullName evidence="8">Uncharacterized protein</fullName>
    </submittedName>
</protein>
<dbReference type="HOGENOM" id="CLU_049421_2_1_4"/>
<keyword evidence="6" id="KW-0012">Acyltransferase</keyword>
<dbReference type="Proteomes" id="UP000028945">
    <property type="component" value="Chromosome"/>
</dbReference>
<evidence type="ECO:0000256" key="2">
    <source>
        <dbReference type="ARBA" id="ARBA00022475"/>
    </source>
</evidence>